<reference evidence="1 2" key="1">
    <citation type="submission" date="2019-08" db="EMBL/GenBank/DDBJ databases">
        <title>Luteimonas viscosus sp. nov., isolated from soil of a sunflower field.</title>
        <authorList>
            <person name="Jianli Z."/>
            <person name="Ying Z."/>
        </authorList>
    </citation>
    <scope>NUCLEOTIDE SEQUENCE [LARGE SCALE GENOMIC DNA]</scope>
    <source>
        <strain evidence="1 2">XBU10</strain>
    </source>
</reference>
<gene>
    <name evidence="1" type="ORF">FZO89_08190</name>
</gene>
<sequence>MSADAPPVDLEDALAVVGYGAAALDQALEARLADALDHAPAAALVMRLEELRRAMLADDPRASRRGIGLIGRLMGRDVHAETEAAQLRDRLGVLLAQADREAGALRNRVVMQKALQSEVRQAVARIDATIATARGWLDAHPDAGATQGIVASPRQRLQQRLQQLDTVQASWSIGADQLALLRDQSLELLARYQRIRDVLLPAWRQHALGDAALAGGRRALAAADAQAAIESEVAAMAGTLDPQPAPPQARE</sequence>
<dbReference type="OrthoDB" id="6026647at2"/>
<dbReference type="Proteomes" id="UP000324973">
    <property type="component" value="Unassembled WGS sequence"/>
</dbReference>
<dbReference type="RefSeq" id="WP_149102789.1">
    <property type="nucleotide sequence ID" value="NZ_VTFT01000001.1"/>
</dbReference>
<keyword evidence="2" id="KW-1185">Reference proteome</keyword>
<proteinExistence type="predicted"/>
<dbReference type="EMBL" id="VTFT01000001">
    <property type="protein sequence ID" value="TYT26240.1"/>
    <property type="molecule type" value="Genomic_DNA"/>
</dbReference>
<evidence type="ECO:0000313" key="2">
    <source>
        <dbReference type="Proteomes" id="UP000324973"/>
    </source>
</evidence>
<organism evidence="1 2">
    <name type="scientific">Luteimonas viscosa</name>
    <dbReference type="NCBI Taxonomy" id="1132694"/>
    <lineage>
        <taxon>Bacteria</taxon>
        <taxon>Pseudomonadati</taxon>
        <taxon>Pseudomonadota</taxon>
        <taxon>Gammaproteobacteria</taxon>
        <taxon>Lysobacterales</taxon>
        <taxon>Lysobacteraceae</taxon>
        <taxon>Luteimonas</taxon>
    </lineage>
</organism>
<accession>A0A5D4XTX6</accession>
<protein>
    <submittedName>
        <fullName evidence="1">Uncharacterized protein</fullName>
    </submittedName>
</protein>
<dbReference type="AlphaFoldDB" id="A0A5D4XTX6"/>
<comment type="caution">
    <text evidence="1">The sequence shown here is derived from an EMBL/GenBank/DDBJ whole genome shotgun (WGS) entry which is preliminary data.</text>
</comment>
<name>A0A5D4XTX6_9GAMM</name>
<evidence type="ECO:0000313" key="1">
    <source>
        <dbReference type="EMBL" id="TYT26240.1"/>
    </source>
</evidence>